<reference evidence="3 4" key="2">
    <citation type="submission" date="2024-07" db="EMBL/GenBank/DDBJ databases">
        <authorList>
            <person name="Akdeniz Z."/>
        </authorList>
    </citation>
    <scope>NUCLEOTIDE SEQUENCE [LARGE SCALE GENOMIC DNA]</scope>
</reference>
<dbReference type="Proteomes" id="UP001642409">
    <property type="component" value="Unassembled WGS sequence"/>
</dbReference>
<keyword evidence="1" id="KW-0175">Coiled coil</keyword>
<gene>
    <name evidence="3" type="ORF">HINF_LOCUS10939</name>
    <name evidence="2" type="ORF">HINF_LOCUS9822</name>
</gene>
<name>A0AA86NL33_9EUKA</name>
<reference evidence="2" key="1">
    <citation type="submission" date="2023-06" db="EMBL/GenBank/DDBJ databases">
        <authorList>
            <person name="Kurt Z."/>
        </authorList>
    </citation>
    <scope>NUCLEOTIDE SEQUENCE</scope>
</reference>
<evidence type="ECO:0000313" key="2">
    <source>
        <dbReference type="EMBL" id="CAI9922177.1"/>
    </source>
</evidence>
<comment type="caution">
    <text evidence="2">The sequence shown here is derived from an EMBL/GenBank/DDBJ whole genome shotgun (WGS) entry which is preliminary data.</text>
</comment>
<proteinExistence type="predicted"/>
<organism evidence="2">
    <name type="scientific">Hexamita inflata</name>
    <dbReference type="NCBI Taxonomy" id="28002"/>
    <lineage>
        <taxon>Eukaryota</taxon>
        <taxon>Metamonada</taxon>
        <taxon>Diplomonadida</taxon>
        <taxon>Hexamitidae</taxon>
        <taxon>Hexamitinae</taxon>
        <taxon>Hexamita</taxon>
    </lineage>
</organism>
<evidence type="ECO:0000313" key="3">
    <source>
        <dbReference type="EMBL" id="CAL5989607.1"/>
    </source>
</evidence>
<evidence type="ECO:0000313" key="4">
    <source>
        <dbReference type="Proteomes" id="UP001642409"/>
    </source>
</evidence>
<dbReference type="EMBL" id="CATOUU010000248">
    <property type="protein sequence ID" value="CAI9922177.1"/>
    <property type="molecule type" value="Genomic_DNA"/>
</dbReference>
<dbReference type="EMBL" id="CAXDID020000024">
    <property type="protein sequence ID" value="CAL5989607.1"/>
    <property type="molecule type" value="Genomic_DNA"/>
</dbReference>
<sequence length="203" mass="23517">MNTDVVSQLVLNLQNSLQKQNDLQDYVKLLQSQLFSKNPLQINNAKIQNELFDLKQRCEHLSFQLEQQIIANVQLNKENQEIETKLNEKQTSEQMITQDNATQTEIIKQSYAMQLYNIFSHLVKEDAETVDKTINSIFKHITDIKGYKIVIASQKPLTKLSSGLKLKMTTNTHTGQSLISSGYWNKTANEIFIQFIIKYNNYK</sequence>
<evidence type="ECO:0000256" key="1">
    <source>
        <dbReference type="SAM" id="Coils"/>
    </source>
</evidence>
<protein>
    <submittedName>
        <fullName evidence="3">Hypothetical_protein</fullName>
    </submittedName>
</protein>
<accession>A0AA86NL33</accession>
<feature type="coiled-coil region" evidence="1">
    <location>
        <begin position="65"/>
        <end position="95"/>
    </location>
</feature>
<keyword evidence="4" id="KW-1185">Reference proteome</keyword>
<dbReference type="AlphaFoldDB" id="A0AA86NL33"/>